<evidence type="ECO:0000256" key="1">
    <source>
        <dbReference type="SAM" id="Phobius"/>
    </source>
</evidence>
<accession>A0A9X0CQK8</accession>
<reference evidence="2" key="1">
    <citation type="submission" date="2023-01" db="EMBL/GenBank/DDBJ databases">
        <title>Genome assembly of the deep-sea coral Lophelia pertusa.</title>
        <authorList>
            <person name="Herrera S."/>
            <person name="Cordes E."/>
        </authorList>
    </citation>
    <scope>NUCLEOTIDE SEQUENCE</scope>
    <source>
        <strain evidence="2">USNM1676648</strain>
        <tissue evidence="2">Polyp</tissue>
    </source>
</reference>
<gene>
    <name evidence="2" type="ORF">OS493_031339</name>
</gene>
<keyword evidence="1" id="KW-0812">Transmembrane</keyword>
<dbReference type="Proteomes" id="UP001163046">
    <property type="component" value="Unassembled WGS sequence"/>
</dbReference>
<keyword evidence="1" id="KW-1133">Transmembrane helix</keyword>
<dbReference type="EMBL" id="MU826861">
    <property type="protein sequence ID" value="KAJ7370603.1"/>
    <property type="molecule type" value="Genomic_DNA"/>
</dbReference>
<evidence type="ECO:0000313" key="2">
    <source>
        <dbReference type="EMBL" id="KAJ7370603.1"/>
    </source>
</evidence>
<name>A0A9X0CQK8_9CNID</name>
<protein>
    <submittedName>
        <fullName evidence="2">Uncharacterized protein</fullName>
    </submittedName>
</protein>
<feature type="transmembrane region" description="Helical" evidence="1">
    <location>
        <begin position="12"/>
        <end position="31"/>
    </location>
</feature>
<keyword evidence="1" id="KW-0472">Membrane</keyword>
<keyword evidence="3" id="KW-1185">Reference proteome</keyword>
<sequence length="130" mass="15135">MAAVVSRRNVFIRLFGLLVVASLFTSYLIYLQVNADDQIVRIIRRERSRKDSNIAIISKLYTPVRRSVMISGNQGDTKLLWNRRAHPEARFYVKIQAEKTEENTHLIGNIQRKLAMWELVRTSRNQGCQC</sequence>
<organism evidence="2 3">
    <name type="scientific">Desmophyllum pertusum</name>
    <dbReference type="NCBI Taxonomy" id="174260"/>
    <lineage>
        <taxon>Eukaryota</taxon>
        <taxon>Metazoa</taxon>
        <taxon>Cnidaria</taxon>
        <taxon>Anthozoa</taxon>
        <taxon>Hexacorallia</taxon>
        <taxon>Scleractinia</taxon>
        <taxon>Caryophylliina</taxon>
        <taxon>Caryophylliidae</taxon>
        <taxon>Desmophyllum</taxon>
    </lineage>
</organism>
<dbReference type="AlphaFoldDB" id="A0A9X0CQK8"/>
<proteinExistence type="predicted"/>
<comment type="caution">
    <text evidence="2">The sequence shown here is derived from an EMBL/GenBank/DDBJ whole genome shotgun (WGS) entry which is preliminary data.</text>
</comment>
<evidence type="ECO:0000313" key="3">
    <source>
        <dbReference type="Proteomes" id="UP001163046"/>
    </source>
</evidence>